<dbReference type="PANTHER" id="PTHR30562">
    <property type="entry name" value="UVRC/OXIDOREDUCTASE"/>
    <property type="match status" value="1"/>
</dbReference>
<dbReference type="PROSITE" id="PS50164">
    <property type="entry name" value="GIY_YIG"/>
    <property type="match status" value="1"/>
</dbReference>
<dbReference type="GO" id="GO:0009381">
    <property type="term" value="F:excinuclease ABC activity"/>
    <property type="evidence" value="ECO:0007669"/>
    <property type="project" value="UniProtKB-UniRule"/>
</dbReference>
<dbReference type="InterPro" id="IPR001943">
    <property type="entry name" value="UVR_dom"/>
</dbReference>
<dbReference type="HAMAP" id="MF_00203">
    <property type="entry name" value="UvrC"/>
    <property type="match status" value="1"/>
</dbReference>
<dbReference type="NCBIfam" id="TIGR00194">
    <property type="entry name" value="uvrC"/>
    <property type="match status" value="1"/>
</dbReference>
<dbReference type="SUPFAM" id="SSF82771">
    <property type="entry name" value="GIY-YIG endonuclease"/>
    <property type="match status" value="1"/>
</dbReference>
<dbReference type="InterPro" id="IPR000305">
    <property type="entry name" value="GIY-YIG_endonuc"/>
</dbReference>
<accession>A0A2M7VD22</accession>
<proteinExistence type="inferred from homology"/>
<reference evidence="11" key="1">
    <citation type="submission" date="2017-09" db="EMBL/GenBank/DDBJ databases">
        <title>Depth-based differentiation of microbial function through sediment-hosted aquifers and enrichment of novel symbionts in the deep terrestrial subsurface.</title>
        <authorList>
            <person name="Probst A.J."/>
            <person name="Ladd B."/>
            <person name="Jarett J.K."/>
            <person name="Geller-Mcgrath D.E."/>
            <person name="Sieber C.M.K."/>
            <person name="Emerson J.B."/>
            <person name="Anantharaman K."/>
            <person name="Thomas B.C."/>
            <person name="Malmstrom R."/>
            <person name="Stieglmeier M."/>
            <person name="Klingl A."/>
            <person name="Woyke T."/>
            <person name="Ryan C.M."/>
            <person name="Banfield J.F."/>
        </authorList>
    </citation>
    <scope>NUCLEOTIDE SEQUENCE [LARGE SCALE GENOMIC DNA]</scope>
</reference>
<evidence type="ECO:0000313" key="11">
    <source>
        <dbReference type="Proteomes" id="UP000230405"/>
    </source>
</evidence>
<evidence type="ECO:0000259" key="7">
    <source>
        <dbReference type="PROSITE" id="PS50151"/>
    </source>
</evidence>
<evidence type="ECO:0000259" key="8">
    <source>
        <dbReference type="PROSITE" id="PS50164"/>
    </source>
</evidence>
<dbReference type="PANTHER" id="PTHR30562:SF1">
    <property type="entry name" value="UVRABC SYSTEM PROTEIN C"/>
    <property type="match status" value="1"/>
</dbReference>
<keyword evidence="2 6" id="KW-0227">DNA damage</keyword>
<dbReference type="PROSITE" id="PS50151">
    <property type="entry name" value="UVR"/>
    <property type="match status" value="1"/>
</dbReference>
<dbReference type="Proteomes" id="UP000230405">
    <property type="component" value="Unassembled WGS sequence"/>
</dbReference>
<keyword evidence="4 6" id="KW-0267">Excision nuclease</keyword>
<evidence type="ECO:0000256" key="6">
    <source>
        <dbReference type="HAMAP-Rule" id="MF_00203"/>
    </source>
</evidence>
<comment type="subcellular location">
    <subcellularLocation>
        <location evidence="6">Cytoplasm</location>
    </subcellularLocation>
</comment>
<dbReference type="InterPro" id="IPR050066">
    <property type="entry name" value="UvrABC_protein_C"/>
</dbReference>
<keyword evidence="1 6" id="KW-0963">Cytoplasm</keyword>
<feature type="domain" description="UVR" evidence="7">
    <location>
        <begin position="205"/>
        <end position="240"/>
    </location>
</feature>
<dbReference type="EMBL" id="PFPO01000094">
    <property type="protein sequence ID" value="PIZ98324.1"/>
    <property type="molecule type" value="Genomic_DNA"/>
</dbReference>
<dbReference type="SUPFAM" id="SSF46600">
    <property type="entry name" value="C-terminal UvrC-binding domain of UvrB"/>
    <property type="match status" value="1"/>
</dbReference>
<dbReference type="Gene3D" id="3.30.420.340">
    <property type="entry name" value="UvrC, RNAse H endonuclease domain"/>
    <property type="match status" value="1"/>
</dbReference>
<evidence type="ECO:0000313" key="10">
    <source>
        <dbReference type="EMBL" id="PIZ98324.1"/>
    </source>
</evidence>
<dbReference type="Pfam" id="PF01541">
    <property type="entry name" value="GIY-YIG"/>
    <property type="match status" value="1"/>
</dbReference>
<name>A0A2M7VD22_9BACT</name>
<dbReference type="Gene3D" id="1.10.150.20">
    <property type="entry name" value="5' to 3' exonuclease, C-terminal subdomain"/>
    <property type="match status" value="1"/>
</dbReference>
<feature type="domain" description="GIY-YIG" evidence="8">
    <location>
        <begin position="14"/>
        <end position="93"/>
    </location>
</feature>
<evidence type="ECO:0000256" key="4">
    <source>
        <dbReference type="ARBA" id="ARBA00022881"/>
    </source>
</evidence>
<dbReference type="SMART" id="SM00465">
    <property type="entry name" value="GIYc"/>
    <property type="match status" value="1"/>
</dbReference>
<dbReference type="SUPFAM" id="SSF47781">
    <property type="entry name" value="RuvA domain 2-like"/>
    <property type="match status" value="1"/>
</dbReference>
<dbReference type="InterPro" id="IPR001162">
    <property type="entry name" value="UvrC_RNase_H_dom"/>
</dbReference>
<dbReference type="GO" id="GO:0005737">
    <property type="term" value="C:cytoplasm"/>
    <property type="evidence" value="ECO:0007669"/>
    <property type="project" value="UniProtKB-SubCell"/>
</dbReference>
<evidence type="ECO:0000256" key="1">
    <source>
        <dbReference type="ARBA" id="ARBA00022490"/>
    </source>
</evidence>
<dbReference type="GO" id="GO:0003677">
    <property type="term" value="F:DNA binding"/>
    <property type="evidence" value="ECO:0007669"/>
    <property type="project" value="UniProtKB-UniRule"/>
</dbReference>
<dbReference type="GO" id="GO:0009432">
    <property type="term" value="P:SOS response"/>
    <property type="evidence" value="ECO:0007669"/>
    <property type="project" value="UniProtKB-UniRule"/>
</dbReference>
<dbReference type="InterPro" id="IPR036876">
    <property type="entry name" value="UVR_dom_sf"/>
</dbReference>
<comment type="subunit">
    <text evidence="6">Interacts with UvrB in an incision complex.</text>
</comment>
<evidence type="ECO:0000256" key="3">
    <source>
        <dbReference type="ARBA" id="ARBA00022769"/>
    </source>
</evidence>
<comment type="similarity">
    <text evidence="6">Belongs to the UvrC family.</text>
</comment>
<dbReference type="Gene3D" id="4.10.860.10">
    <property type="entry name" value="UVR domain"/>
    <property type="match status" value="1"/>
</dbReference>
<dbReference type="Gene3D" id="3.40.1440.10">
    <property type="entry name" value="GIY-YIG endonuclease"/>
    <property type="match status" value="1"/>
</dbReference>
<keyword evidence="5 6" id="KW-0234">DNA repair</keyword>
<protein>
    <recommendedName>
        <fullName evidence="6">UvrABC system protein C</fullName>
        <shortName evidence="6">Protein UvrC</shortName>
    </recommendedName>
    <alternativeName>
        <fullName evidence="6">Excinuclease ABC subunit C</fullName>
    </alternativeName>
</protein>
<gene>
    <name evidence="6" type="primary">uvrC</name>
    <name evidence="10" type="ORF">COX77_04905</name>
</gene>
<dbReference type="Pfam" id="PF08459">
    <property type="entry name" value="UvrC_RNaseH_dom"/>
    <property type="match status" value="1"/>
</dbReference>
<feature type="domain" description="UvrC family homology region profile" evidence="9">
    <location>
        <begin position="268"/>
        <end position="466"/>
    </location>
</feature>
<dbReference type="FunFam" id="3.40.1440.10:FF:000001">
    <property type="entry name" value="UvrABC system protein C"/>
    <property type="match status" value="1"/>
</dbReference>
<comment type="caution">
    <text evidence="10">The sequence shown here is derived from an EMBL/GenBank/DDBJ whole genome shotgun (WGS) entry which is preliminary data.</text>
</comment>
<dbReference type="InterPro" id="IPR004791">
    <property type="entry name" value="UvrC"/>
</dbReference>
<keyword evidence="3 6" id="KW-0228">DNA excision</keyword>
<organism evidence="10 11">
    <name type="scientific">Candidatus Komeilibacteria bacterium CG_4_10_14_0_2_um_filter_37_10</name>
    <dbReference type="NCBI Taxonomy" id="1974470"/>
    <lineage>
        <taxon>Bacteria</taxon>
        <taxon>Candidatus Komeiliibacteriota</taxon>
    </lineage>
</organism>
<dbReference type="InterPro" id="IPR010994">
    <property type="entry name" value="RuvA_2-like"/>
</dbReference>
<dbReference type="Pfam" id="PF22920">
    <property type="entry name" value="UvrC_RNaseH"/>
    <property type="match status" value="1"/>
</dbReference>
<evidence type="ECO:0000256" key="2">
    <source>
        <dbReference type="ARBA" id="ARBA00022763"/>
    </source>
</evidence>
<dbReference type="CDD" id="cd10434">
    <property type="entry name" value="GIY-YIG_UvrC_Cho"/>
    <property type="match status" value="1"/>
</dbReference>
<dbReference type="InterPro" id="IPR038476">
    <property type="entry name" value="UvrC_RNase_H_dom_sf"/>
</dbReference>
<dbReference type="InterPro" id="IPR035901">
    <property type="entry name" value="GIY-YIG_endonuc_sf"/>
</dbReference>
<dbReference type="GO" id="GO:0006289">
    <property type="term" value="P:nucleotide-excision repair"/>
    <property type="evidence" value="ECO:0007669"/>
    <property type="project" value="UniProtKB-UniRule"/>
</dbReference>
<dbReference type="Pfam" id="PF02151">
    <property type="entry name" value="UVR"/>
    <property type="match status" value="1"/>
</dbReference>
<dbReference type="InterPro" id="IPR047296">
    <property type="entry name" value="GIY-YIG_UvrC_Cho"/>
</dbReference>
<dbReference type="GO" id="GO:0009380">
    <property type="term" value="C:excinuclease repair complex"/>
    <property type="evidence" value="ECO:0007669"/>
    <property type="project" value="InterPro"/>
</dbReference>
<dbReference type="AlphaFoldDB" id="A0A2M7VD22"/>
<evidence type="ECO:0000256" key="5">
    <source>
        <dbReference type="ARBA" id="ARBA00023204"/>
    </source>
</evidence>
<evidence type="ECO:0000259" key="9">
    <source>
        <dbReference type="PROSITE" id="PS50165"/>
    </source>
</evidence>
<sequence>MLRKLQDKLNNLPRKPGIYQFLGHDDQLLYIGKAINLKSRVSSYWQKNNQLTPAKQLMISLLKKIKYTVVNNETEAILLERTLIQKYQPPYNIDLKDDKYWQYIKIDLRDPWPRVETTRRFLPAVKIRYFGPYTSGKDVIQLIKLIKKIYPYRICDRDLTSLPNGSVCWQYHLGLCLGPCEKKCSSRDYQGMIRQIIRFLSGDTKETINYLEQKILTAADNQDFELAATYRDQLIAVKKIKTKQQVLWHQKVNEDYLGLQQNNQYYFINLFKVRQGKLIDQNNFTVKKNQHLNDEEILLQFIEHYYQQTTDQPKKIIVAPNFKNLTKPIFAATRGRQQRLLKLAEVNALEYARFNHQPSATDKTLGVGLEQLQKGLLLTKIPERIEVYDISNIQGVYAVGSMIVFINGQAAKNEYRKFTIKKSNEPNDPAMMLEVLQRRINHPEWPAPDLIILDGGKTQLGMIKKIANWPTWTTIALAKQNEDIHLPNGHIIKFKKKSSAYFLLQRMRDEAHRFAINYYRQRHQKGGLLSQLDKISGLGPKTKKTLQQNFVSLNEIKLATEQQLKKLIGPTKTKLLINALN</sequence>
<dbReference type="PROSITE" id="PS50165">
    <property type="entry name" value="UVRC"/>
    <property type="match status" value="1"/>
</dbReference>
<keyword evidence="6" id="KW-0742">SOS response</keyword>
<comment type="function">
    <text evidence="6">The UvrABC repair system catalyzes the recognition and processing of DNA lesions. UvrC both incises the 5' and 3' sides of the lesion. The N-terminal half is responsible for the 3' incision and the C-terminal half is responsible for the 5' incision.</text>
</comment>